<dbReference type="eggNOG" id="arCOG04451">
    <property type="taxonomic scope" value="Archaea"/>
</dbReference>
<accession>F2KN75</accession>
<dbReference type="Proteomes" id="UP000008136">
    <property type="component" value="Chromosome"/>
</dbReference>
<dbReference type="GO" id="GO:0006355">
    <property type="term" value="P:regulation of DNA-templated transcription"/>
    <property type="evidence" value="ECO:0007669"/>
    <property type="project" value="InterPro"/>
</dbReference>
<name>F2KN75_ARCVS</name>
<keyword evidence="1" id="KW-0238">DNA-binding</keyword>
<dbReference type="GeneID" id="10393227"/>
<dbReference type="AlphaFoldDB" id="F2KN75"/>
<dbReference type="OrthoDB" id="50416at2157"/>
<dbReference type="CDD" id="cd22235">
    <property type="entry name" value="RHH_CopG_archaea"/>
    <property type="match status" value="1"/>
</dbReference>
<evidence type="ECO:0000313" key="1">
    <source>
        <dbReference type="EMBL" id="AEA46176.1"/>
    </source>
</evidence>
<evidence type="ECO:0000313" key="2">
    <source>
        <dbReference type="Proteomes" id="UP000008136"/>
    </source>
</evidence>
<gene>
    <name evidence="1" type="ordered locus">Arcve_0135</name>
</gene>
<proteinExistence type="predicted"/>
<dbReference type="EMBL" id="CP002588">
    <property type="protein sequence ID" value="AEA46176.1"/>
    <property type="molecule type" value="Genomic_DNA"/>
</dbReference>
<dbReference type="GO" id="GO:0003677">
    <property type="term" value="F:DNA binding"/>
    <property type="evidence" value="ECO:0007669"/>
    <property type="project" value="UniProtKB-KW"/>
</dbReference>
<dbReference type="HOGENOM" id="CLU_104048_0_0_2"/>
<organism evidence="1 2">
    <name type="scientific">Archaeoglobus veneficus (strain DSM 11195 / SNP6)</name>
    <dbReference type="NCBI Taxonomy" id="693661"/>
    <lineage>
        <taxon>Archaea</taxon>
        <taxon>Methanobacteriati</taxon>
        <taxon>Methanobacteriota</taxon>
        <taxon>Archaeoglobi</taxon>
        <taxon>Archaeoglobales</taxon>
        <taxon>Archaeoglobaceae</taxon>
        <taxon>Archaeoglobus</taxon>
    </lineage>
</organism>
<sequence length="186" mass="21342">MAEKLRRISVAVDERTNDLLKTLARRKNKTVSEIIRSAIGMYSEIENGAGISPEKTVEYLELLSSKDHVIVDIELWTAILDELTQKGSEEFWELVEKIGYEHGIQYKAMGMTRIDDILSHLEKENWFKVNTNNGSYTLVLFTRSEQRILKVFLQSMFKAIGLPVEIIEGFRKLIIVKKNCSTDALC</sequence>
<protein>
    <submittedName>
        <fullName evidence="1">CopG-like domain-containing protein DNA-binding protein</fullName>
    </submittedName>
</protein>
<keyword evidence="2" id="KW-1185">Reference proteome</keyword>
<dbReference type="KEGG" id="ave:Arcve_0135"/>
<reference evidence="1 2" key="1">
    <citation type="submission" date="2011-03" db="EMBL/GenBank/DDBJ databases">
        <title>The complete genome of Archaeoglobus veneficus SNP6.</title>
        <authorList>
            <consortium name="US DOE Joint Genome Institute (JGI-PGF)"/>
            <person name="Lucas S."/>
            <person name="Copeland A."/>
            <person name="Lapidus A."/>
            <person name="Bruce D."/>
            <person name="Goodwin L."/>
            <person name="Pitluck S."/>
            <person name="Kyrpides N."/>
            <person name="Mavromatis K."/>
            <person name="Pagani I."/>
            <person name="Ivanova N."/>
            <person name="Mikhailova N."/>
            <person name="Lu M."/>
            <person name="Detter J.C."/>
            <person name="Tapia R."/>
            <person name="Han C."/>
            <person name="Land M."/>
            <person name="Hauser L."/>
            <person name="Markowitz V."/>
            <person name="Cheng J.-F."/>
            <person name="Hugenholtz P."/>
            <person name="Woyke T."/>
            <person name="Wu D."/>
            <person name="Spring S."/>
            <person name="Brambilla E."/>
            <person name="Klenk H.-P."/>
            <person name="Eisen J.A."/>
        </authorList>
    </citation>
    <scope>NUCLEOTIDE SEQUENCE [LARGE SCALE GENOMIC DNA]</scope>
    <source>
        <strain>SNP6</strain>
    </source>
</reference>
<dbReference type="RefSeq" id="WP_013682852.1">
    <property type="nucleotide sequence ID" value="NC_015320.1"/>
</dbReference>